<comment type="similarity">
    <text evidence="7">Belongs to the HemG family.</text>
</comment>
<dbReference type="PANTHER" id="PTHR38030">
    <property type="entry name" value="PROTOPORPHYRINOGEN IX DEHYDROGENASE [MENAQUINONE]"/>
    <property type="match status" value="1"/>
</dbReference>
<accession>A0A4P6YD37</accession>
<keyword evidence="4 7" id="KW-0560">Oxidoreductase</keyword>
<dbReference type="KEGG" id="fnk:E1750_05535"/>
<dbReference type="InterPro" id="IPR044264">
    <property type="entry name" value="HemG"/>
</dbReference>
<dbReference type="OrthoDB" id="9795729at2"/>
<dbReference type="HAMAP" id="MF_00853">
    <property type="entry name" value="HemG"/>
    <property type="match status" value="1"/>
</dbReference>
<dbReference type="Gene3D" id="3.40.50.360">
    <property type="match status" value="1"/>
</dbReference>
<evidence type="ECO:0000256" key="1">
    <source>
        <dbReference type="ARBA" id="ARBA00022630"/>
    </source>
</evidence>
<dbReference type="UniPathway" id="UPA00251">
    <property type="reaction ID" value="UER00324"/>
</dbReference>
<evidence type="ECO:0000256" key="5">
    <source>
        <dbReference type="ARBA" id="ARBA00023136"/>
    </source>
</evidence>
<evidence type="ECO:0000256" key="3">
    <source>
        <dbReference type="ARBA" id="ARBA00022741"/>
    </source>
</evidence>
<dbReference type="SUPFAM" id="SSF52218">
    <property type="entry name" value="Flavoproteins"/>
    <property type="match status" value="1"/>
</dbReference>
<dbReference type="GO" id="GO:0004729">
    <property type="term" value="F:oxygen-dependent protoporphyrinogen oxidase activity"/>
    <property type="evidence" value="ECO:0007669"/>
    <property type="project" value="InterPro"/>
</dbReference>
<comment type="catalytic activity">
    <reaction evidence="7">
        <text>protoporphyrinogen IX + 3 a ubiquinone = protoporphyrin IX + 3 a ubiquinol</text>
        <dbReference type="Rhea" id="RHEA:63936"/>
        <dbReference type="Rhea" id="RHEA-COMP:9565"/>
        <dbReference type="Rhea" id="RHEA-COMP:9566"/>
        <dbReference type="ChEBI" id="CHEBI:16389"/>
        <dbReference type="ChEBI" id="CHEBI:17976"/>
        <dbReference type="ChEBI" id="CHEBI:57306"/>
        <dbReference type="ChEBI" id="CHEBI:57307"/>
    </reaction>
</comment>
<keyword evidence="5" id="KW-0472">Membrane</keyword>
<keyword evidence="10" id="KW-1185">Reference proteome</keyword>
<keyword evidence="1 7" id="KW-0285">Flavoprotein</keyword>
<comment type="pathway">
    <text evidence="7">Porphyrin-containing compound metabolism; protoporphyrin-IX biosynthesis; protoporphyrin-IX from protoporphyrinogen-IX: step 1/1.</text>
</comment>
<evidence type="ECO:0000256" key="6">
    <source>
        <dbReference type="ARBA" id="ARBA00023244"/>
    </source>
</evidence>
<keyword evidence="6 7" id="KW-0627">Porphyrin biosynthesis</keyword>
<protein>
    <recommendedName>
        <fullName evidence="7">Protoporphyrinogen IX dehydrogenase [quinone]</fullName>
        <ecNumber evidence="7">1.3.5.3</ecNumber>
    </recommendedName>
    <alternativeName>
        <fullName evidence="7">Protoporphyrinogen IX dehydrogenase [menaquinone]</fullName>
    </alternativeName>
    <alternativeName>
        <fullName evidence="7">Protoporphyrinogen IX dehydrogenase [ubiquinone]</fullName>
    </alternativeName>
    <alternativeName>
        <fullName evidence="7">Protoporphyrinogen oxidase</fullName>
        <shortName evidence="7">PPO</shortName>
    </alternativeName>
</protein>
<keyword evidence="2 7" id="KW-0288">FMN</keyword>
<name>A0A4P6YD37_9FLAO</name>
<dbReference type="GO" id="GO:0010181">
    <property type="term" value="F:FMN binding"/>
    <property type="evidence" value="ECO:0007669"/>
    <property type="project" value="UniProtKB-UniRule"/>
</dbReference>
<evidence type="ECO:0000256" key="2">
    <source>
        <dbReference type="ARBA" id="ARBA00022643"/>
    </source>
</evidence>
<sequence>MNSNIGILYATVDGQTFKICTVIADVLVEKGNLVQLFSIDDFNGKVADFDKFIIGASIRYGKHNPKIIEFINQNKIALDKVENAFFSVNLVARKPEKASPETNPYFIKFLQTIHWIPKTSAVFAGNLDYQKYPLTDRWMIQLIMWMTKGPTNSKAKIEYTDWDKVKEFAVLMHNN</sequence>
<comment type="cofactor">
    <cofactor evidence="7">
        <name>FMN</name>
        <dbReference type="ChEBI" id="CHEBI:58210"/>
    </cofactor>
    <text evidence="7">Binds 1 FMN non-covalently per subunit.</text>
</comment>
<organism evidence="9 10">
    <name type="scientific">Flavobacterium nackdongense</name>
    <dbReference type="NCBI Taxonomy" id="2547394"/>
    <lineage>
        <taxon>Bacteria</taxon>
        <taxon>Pseudomonadati</taxon>
        <taxon>Bacteroidota</taxon>
        <taxon>Flavobacteriia</taxon>
        <taxon>Flavobacteriales</taxon>
        <taxon>Flavobacteriaceae</taxon>
        <taxon>Flavobacterium</taxon>
    </lineage>
</organism>
<keyword evidence="7" id="KW-1003">Cell membrane</keyword>
<keyword evidence="3 7" id="KW-0547">Nucleotide-binding</keyword>
<dbReference type="GO" id="GO:0070819">
    <property type="term" value="F:menaquinone-dependent protoporphyrinogen oxidase activity"/>
    <property type="evidence" value="ECO:0007669"/>
    <property type="project" value="UniProtKB-UniRule"/>
</dbReference>
<dbReference type="EC" id="1.3.5.3" evidence="7"/>
<evidence type="ECO:0000259" key="8">
    <source>
        <dbReference type="Pfam" id="PF12724"/>
    </source>
</evidence>
<comment type="function">
    <text evidence="7">Catalyzes the 6-electron oxidation of protoporphyrinogen IX to form protoporphyrin IX; under anaerobic conditions uses menaquinone as an electron acceptor, under aerobic conditions uses ubiquinone as an electron acceptor.</text>
</comment>
<evidence type="ECO:0000313" key="9">
    <source>
        <dbReference type="EMBL" id="QBN18290.1"/>
    </source>
</evidence>
<dbReference type="InterPro" id="IPR052200">
    <property type="entry name" value="Protoporphyrinogen_IX_DH"/>
</dbReference>
<reference evidence="10" key="1">
    <citation type="submission" date="2019-03" db="EMBL/GenBank/DDBJ databases">
        <title>Flavobacterium sp.</title>
        <authorList>
            <person name="Kim H."/>
        </authorList>
    </citation>
    <scope>NUCLEOTIDE SEQUENCE [LARGE SCALE GENOMIC DNA]</scope>
    <source>
        <strain evidence="10">GS13</strain>
    </source>
</reference>
<dbReference type="EMBL" id="CP037933">
    <property type="protein sequence ID" value="QBN18290.1"/>
    <property type="molecule type" value="Genomic_DNA"/>
</dbReference>
<evidence type="ECO:0000256" key="4">
    <source>
        <dbReference type="ARBA" id="ARBA00023002"/>
    </source>
</evidence>
<dbReference type="Pfam" id="PF12724">
    <property type="entry name" value="Flavodoxin_5"/>
    <property type="match status" value="1"/>
</dbReference>
<evidence type="ECO:0000256" key="7">
    <source>
        <dbReference type="HAMAP-Rule" id="MF_00853"/>
    </source>
</evidence>
<comment type="catalytic activity">
    <reaction evidence="7">
        <text>protoporphyrinogen IX + 3 a quinone = protoporphyrin IX + 3 a quinol</text>
        <dbReference type="Rhea" id="RHEA:65032"/>
        <dbReference type="ChEBI" id="CHEBI:24646"/>
        <dbReference type="ChEBI" id="CHEBI:57306"/>
        <dbReference type="ChEBI" id="CHEBI:57307"/>
        <dbReference type="ChEBI" id="CHEBI:132124"/>
        <dbReference type="EC" id="1.3.5.3"/>
    </reaction>
</comment>
<gene>
    <name evidence="7 9" type="primary">hemG</name>
    <name evidence="9" type="ORF">E1750_05535</name>
</gene>
<dbReference type="Proteomes" id="UP000291124">
    <property type="component" value="Chromosome"/>
</dbReference>
<comment type="catalytic activity">
    <reaction evidence="7">
        <text>protoporphyrinogen IX + 3 a menaquinone = protoporphyrin IX + 3 a menaquinol</text>
        <dbReference type="Rhea" id="RHEA:27409"/>
        <dbReference type="Rhea" id="RHEA-COMP:9537"/>
        <dbReference type="Rhea" id="RHEA-COMP:9539"/>
        <dbReference type="ChEBI" id="CHEBI:16374"/>
        <dbReference type="ChEBI" id="CHEBI:18151"/>
        <dbReference type="ChEBI" id="CHEBI:57306"/>
        <dbReference type="ChEBI" id="CHEBI:57307"/>
        <dbReference type="EC" id="1.3.5.3"/>
    </reaction>
</comment>
<evidence type="ECO:0000313" key="10">
    <source>
        <dbReference type="Proteomes" id="UP000291124"/>
    </source>
</evidence>
<dbReference type="GO" id="GO:0005886">
    <property type="term" value="C:plasma membrane"/>
    <property type="evidence" value="ECO:0007669"/>
    <property type="project" value="UniProtKB-SubCell"/>
</dbReference>
<dbReference type="NCBIfam" id="NF008316">
    <property type="entry name" value="PRK11104.1"/>
    <property type="match status" value="1"/>
</dbReference>
<feature type="domain" description="Flavodoxin" evidence="8">
    <location>
        <begin position="7"/>
        <end position="153"/>
    </location>
</feature>
<dbReference type="GO" id="GO:0006782">
    <property type="term" value="P:protoporphyrinogen IX biosynthetic process"/>
    <property type="evidence" value="ECO:0007669"/>
    <property type="project" value="UniProtKB-UniRule"/>
</dbReference>
<dbReference type="InterPro" id="IPR026816">
    <property type="entry name" value="Flavodoxin_dom"/>
</dbReference>
<dbReference type="AlphaFoldDB" id="A0A4P6YD37"/>
<dbReference type="RefSeq" id="WP_133275818.1">
    <property type="nucleotide sequence ID" value="NZ_CP037933.1"/>
</dbReference>
<dbReference type="InterPro" id="IPR029039">
    <property type="entry name" value="Flavoprotein-like_sf"/>
</dbReference>
<dbReference type="PANTHER" id="PTHR38030:SF2">
    <property type="entry name" value="PROTOPORPHYRINOGEN IX DEHYDROGENASE [QUINONE]"/>
    <property type="match status" value="1"/>
</dbReference>
<proteinExistence type="inferred from homology"/>
<comment type="subcellular location">
    <subcellularLocation>
        <location evidence="7">Cell membrane</location>
        <topology evidence="7">Peripheral membrane protein</topology>
    </subcellularLocation>
</comment>